<dbReference type="AlphaFoldDB" id="A0A8X6TNW8"/>
<keyword evidence="2" id="KW-1185">Reference proteome</keyword>
<accession>A0A8X6TNW8</accession>
<reference evidence="1" key="1">
    <citation type="submission" date="2020-08" db="EMBL/GenBank/DDBJ databases">
        <title>Multicomponent nature underlies the extraordinary mechanical properties of spider dragline silk.</title>
        <authorList>
            <person name="Kono N."/>
            <person name="Nakamura H."/>
            <person name="Mori M."/>
            <person name="Yoshida Y."/>
            <person name="Ohtoshi R."/>
            <person name="Malay A.D."/>
            <person name="Moran D.A.P."/>
            <person name="Tomita M."/>
            <person name="Numata K."/>
            <person name="Arakawa K."/>
        </authorList>
    </citation>
    <scope>NUCLEOTIDE SEQUENCE</scope>
</reference>
<comment type="caution">
    <text evidence="1">The sequence shown here is derived from an EMBL/GenBank/DDBJ whole genome shotgun (WGS) entry which is preliminary data.</text>
</comment>
<dbReference type="Proteomes" id="UP000887013">
    <property type="component" value="Unassembled WGS sequence"/>
</dbReference>
<protein>
    <submittedName>
        <fullName evidence="1">Uncharacterized protein</fullName>
    </submittedName>
</protein>
<proteinExistence type="predicted"/>
<evidence type="ECO:0000313" key="2">
    <source>
        <dbReference type="Proteomes" id="UP000887013"/>
    </source>
</evidence>
<evidence type="ECO:0000313" key="1">
    <source>
        <dbReference type="EMBL" id="GFT35591.1"/>
    </source>
</evidence>
<organism evidence="1 2">
    <name type="scientific">Nephila pilipes</name>
    <name type="common">Giant wood spider</name>
    <name type="synonym">Nephila maculata</name>
    <dbReference type="NCBI Taxonomy" id="299642"/>
    <lineage>
        <taxon>Eukaryota</taxon>
        <taxon>Metazoa</taxon>
        <taxon>Ecdysozoa</taxon>
        <taxon>Arthropoda</taxon>
        <taxon>Chelicerata</taxon>
        <taxon>Arachnida</taxon>
        <taxon>Araneae</taxon>
        <taxon>Araneomorphae</taxon>
        <taxon>Entelegynae</taxon>
        <taxon>Araneoidea</taxon>
        <taxon>Nephilidae</taxon>
        <taxon>Nephila</taxon>
    </lineage>
</organism>
<sequence length="107" mass="12024">MFSVLVGFHQFKPSAAKDPVCRGCHVQIWIEQSPLRCGLRNGDATPRDHSLVTPLCGIGGISVWWILRISKPKYKFLHLWDLILLVVAHTEGQPVPNWLWIANLAGT</sequence>
<gene>
    <name evidence="1" type="ORF">NPIL_561941</name>
</gene>
<name>A0A8X6TNW8_NEPPI</name>
<dbReference type="EMBL" id="BMAW01013746">
    <property type="protein sequence ID" value="GFT35591.1"/>
    <property type="molecule type" value="Genomic_DNA"/>
</dbReference>